<accession>A0A914S415</accession>
<proteinExistence type="predicted"/>
<sequence length="69" mass="8014">MLVDSKTRRLECAEGTTHHITSEDFRHYKEFVDVAQELSDVSRAGNLCDRRYMDYMADQLGTPQLEVYA</sequence>
<evidence type="ECO:0000313" key="2">
    <source>
        <dbReference type="WBParaSite" id="PEQ_0000901101-mRNA-1"/>
    </source>
</evidence>
<protein>
    <submittedName>
        <fullName evidence="2">Uncharacterized protein</fullName>
    </submittedName>
</protein>
<dbReference type="WBParaSite" id="PEQ_0000901101-mRNA-1">
    <property type="protein sequence ID" value="PEQ_0000901101-mRNA-1"/>
    <property type="gene ID" value="PEQ_0000901101"/>
</dbReference>
<evidence type="ECO:0000313" key="1">
    <source>
        <dbReference type="Proteomes" id="UP000887564"/>
    </source>
</evidence>
<organism evidence="1 2">
    <name type="scientific">Parascaris equorum</name>
    <name type="common">Equine roundworm</name>
    <dbReference type="NCBI Taxonomy" id="6256"/>
    <lineage>
        <taxon>Eukaryota</taxon>
        <taxon>Metazoa</taxon>
        <taxon>Ecdysozoa</taxon>
        <taxon>Nematoda</taxon>
        <taxon>Chromadorea</taxon>
        <taxon>Rhabditida</taxon>
        <taxon>Spirurina</taxon>
        <taxon>Ascaridomorpha</taxon>
        <taxon>Ascaridoidea</taxon>
        <taxon>Ascarididae</taxon>
        <taxon>Parascaris</taxon>
    </lineage>
</organism>
<dbReference type="AlphaFoldDB" id="A0A914S415"/>
<reference evidence="2" key="1">
    <citation type="submission" date="2022-11" db="UniProtKB">
        <authorList>
            <consortium name="WormBaseParasite"/>
        </authorList>
    </citation>
    <scope>IDENTIFICATION</scope>
</reference>
<dbReference type="Proteomes" id="UP000887564">
    <property type="component" value="Unplaced"/>
</dbReference>
<name>A0A914S415_PAREQ</name>
<keyword evidence="1" id="KW-1185">Reference proteome</keyword>